<dbReference type="Pfam" id="PF13843">
    <property type="entry name" value="DDE_Tnp_1_7"/>
    <property type="match status" value="1"/>
</dbReference>
<keyword evidence="3" id="KW-1185">Reference proteome</keyword>
<dbReference type="Proteomes" id="UP001162156">
    <property type="component" value="Unassembled WGS sequence"/>
</dbReference>
<dbReference type="InterPro" id="IPR052638">
    <property type="entry name" value="PiggyBac_TE-derived"/>
</dbReference>
<protein>
    <recommendedName>
        <fullName evidence="1">PiggyBac transposable element-derived protein domain-containing protein</fullName>
    </recommendedName>
</protein>
<comment type="caution">
    <text evidence="2">The sequence shown here is derived from an EMBL/GenBank/DDBJ whole genome shotgun (WGS) entry which is preliminary data.</text>
</comment>
<dbReference type="PANTHER" id="PTHR47055:SF3">
    <property type="entry name" value="PHORBOL-ESTER_DAG-TYPE DOMAIN-CONTAINING PROTEIN"/>
    <property type="match status" value="1"/>
</dbReference>
<accession>A0AAV8YBG8</accession>
<proteinExistence type="predicted"/>
<dbReference type="InterPro" id="IPR029526">
    <property type="entry name" value="PGBD"/>
</dbReference>
<feature type="domain" description="PiggyBac transposable element-derived protein" evidence="1">
    <location>
        <begin position="2"/>
        <end position="146"/>
    </location>
</feature>
<evidence type="ECO:0000259" key="1">
    <source>
        <dbReference type="Pfam" id="PF13843"/>
    </source>
</evidence>
<dbReference type="GO" id="GO:0043565">
    <property type="term" value="F:sequence-specific DNA binding"/>
    <property type="evidence" value="ECO:0007669"/>
    <property type="project" value="TreeGrafter"/>
</dbReference>
<reference evidence="2" key="1">
    <citation type="journal article" date="2023" name="Insect Mol. Biol.">
        <title>Genome sequencing provides insights into the evolution of gene families encoding plant cell wall-degrading enzymes in longhorned beetles.</title>
        <authorList>
            <person name="Shin N.R."/>
            <person name="Okamura Y."/>
            <person name="Kirsch R."/>
            <person name="Pauchet Y."/>
        </authorList>
    </citation>
    <scope>NUCLEOTIDE SEQUENCE</scope>
    <source>
        <strain evidence="2">RBIC_L_NR</strain>
    </source>
</reference>
<gene>
    <name evidence="2" type="ORF">NQ314_008459</name>
</gene>
<evidence type="ECO:0000313" key="2">
    <source>
        <dbReference type="EMBL" id="KAJ8948222.1"/>
    </source>
</evidence>
<organism evidence="2 3">
    <name type="scientific">Rhamnusium bicolor</name>
    <dbReference type="NCBI Taxonomy" id="1586634"/>
    <lineage>
        <taxon>Eukaryota</taxon>
        <taxon>Metazoa</taxon>
        <taxon>Ecdysozoa</taxon>
        <taxon>Arthropoda</taxon>
        <taxon>Hexapoda</taxon>
        <taxon>Insecta</taxon>
        <taxon>Pterygota</taxon>
        <taxon>Neoptera</taxon>
        <taxon>Endopterygota</taxon>
        <taxon>Coleoptera</taxon>
        <taxon>Polyphaga</taxon>
        <taxon>Cucujiformia</taxon>
        <taxon>Chrysomeloidea</taxon>
        <taxon>Cerambycidae</taxon>
        <taxon>Lepturinae</taxon>
        <taxon>Rhagiini</taxon>
        <taxon>Rhamnusium</taxon>
    </lineage>
</organism>
<evidence type="ECO:0000313" key="3">
    <source>
        <dbReference type="Proteomes" id="UP001162156"/>
    </source>
</evidence>
<dbReference type="PANTHER" id="PTHR47055">
    <property type="entry name" value="DDE_TNP_1_7 DOMAIN-CONTAINING PROTEIN"/>
    <property type="match status" value="1"/>
</dbReference>
<name>A0AAV8YBG8_9CUCU</name>
<sequence>MWSLNTKQGYLVNFDLYQGINPCGNKNYDTLFGKAASPLVLMLDELHVKNVGYNIHVDNLFTGSNLFAYLRYLGYEAVGTIRDNRLPKPYHLEDKKQFAKRQRGASQYILEKSDGILFVKWMDNSVVTMASTGPGVSPFGTVKRSEREAKYCSQSTKLYCSV</sequence>
<dbReference type="AlphaFoldDB" id="A0AAV8YBG8"/>
<dbReference type="EMBL" id="JANEYF010002313">
    <property type="protein sequence ID" value="KAJ8948222.1"/>
    <property type="molecule type" value="Genomic_DNA"/>
</dbReference>